<evidence type="ECO:0000256" key="1">
    <source>
        <dbReference type="ARBA" id="ARBA00022694"/>
    </source>
</evidence>
<proteinExistence type="predicted"/>
<evidence type="ECO:0000256" key="6">
    <source>
        <dbReference type="ARBA" id="ARBA00040675"/>
    </source>
</evidence>
<evidence type="ECO:0000256" key="7">
    <source>
        <dbReference type="ARBA" id="ARBA00041803"/>
    </source>
</evidence>
<dbReference type="Proteomes" id="UP000013909">
    <property type="component" value="Unassembled WGS sequence"/>
</dbReference>
<dbReference type="InterPro" id="IPR050188">
    <property type="entry name" value="RluA_PseudoU_synthase"/>
</dbReference>
<comment type="catalytic activity">
    <reaction evidence="3">
        <text>uridine(65) in tRNA = pseudouridine(65) in tRNA</text>
        <dbReference type="Rhea" id="RHEA:42536"/>
        <dbReference type="Rhea" id="RHEA-COMP:10103"/>
        <dbReference type="Rhea" id="RHEA-COMP:10104"/>
        <dbReference type="ChEBI" id="CHEBI:65314"/>
        <dbReference type="ChEBI" id="CHEBI:65315"/>
        <dbReference type="EC" id="5.4.99.26"/>
    </reaction>
</comment>
<dbReference type="GO" id="GO:0160149">
    <property type="term" value="F:tRNA pseudouridine(65) synthase activity"/>
    <property type="evidence" value="ECO:0007669"/>
    <property type="project" value="UniProtKB-EC"/>
</dbReference>
<comment type="caution">
    <text evidence="11">The sequence shown here is derived from an EMBL/GenBank/DDBJ whole genome shotgun (WGS) entry which is preliminary data.</text>
</comment>
<dbReference type="InterPro" id="IPR006224">
    <property type="entry name" value="PsdUridine_synth_RluA-like_CS"/>
</dbReference>
<dbReference type="PANTHER" id="PTHR21600:SF56">
    <property type="entry name" value="TRNA PSEUDOURIDINE SYNTHASE C"/>
    <property type="match status" value="1"/>
</dbReference>
<organism evidence="11 12">
    <name type="scientific">Lunatimonas lonarensis</name>
    <dbReference type="NCBI Taxonomy" id="1232681"/>
    <lineage>
        <taxon>Bacteria</taxon>
        <taxon>Pseudomonadati</taxon>
        <taxon>Bacteroidota</taxon>
        <taxon>Cytophagia</taxon>
        <taxon>Cytophagales</taxon>
        <taxon>Cyclobacteriaceae</taxon>
    </lineage>
</organism>
<evidence type="ECO:0000256" key="8">
    <source>
        <dbReference type="ARBA" id="ARBA00041975"/>
    </source>
</evidence>
<dbReference type="EMBL" id="AQHR01000085">
    <property type="protein sequence ID" value="EON76389.1"/>
    <property type="molecule type" value="Genomic_DNA"/>
</dbReference>
<evidence type="ECO:0000313" key="11">
    <source>
        <dbReference type="EMBL" id="EON76389.1"/>
    </source>
</evidence>
<dbReference type="InterPro" id="IPR006145">
    <property type="entry name" value="PsdUridine_synth_RsuA/RluA"/>
</dbReference>
<name>R7ZQV0_9BACT</name>
<dbReference type="PANTHER" id="PTHR21600">
    <property type="entry name" value="MITOCHONDRIAL RNA PSEUDOURIDINE SYNTHASE"/>
    <property type="match status" value="1"/>
</dbReference>
<dbReference type="InterPro" id="IPR020103">
    <property type="entry name" value="PsdUridine_synth_cat_dom_sf"/>
</dbReference>
<evidence type="ECO:0000256" key="3">
    <source>
        <dbReference type="ARBA" id="ARBA00036607"/>
    </source>
</evidence>
<dbReference type="GO" id="GO:0016829">
    <property type="term" value="F:lyase activity"/>
    <property type="evidence" value="ECO:0007669"/>
    <property type="project" value="UniProtKB-KW"/>
</dbReference>
<keyword evidence="12" id="KW-1185">Reference proteome</keyword>
<reference evidence="11 12" key="1">
    <citation type="submission" date="2013-02" db="EMBL/GenBank/DDBJ databases">
        <title>A novel strain isolated from Lonar lake, Maharashtra, India.</title>
        <authorList>
            <person name="Singh A."/>
        </authorList>
    </citation>
    <scope>NUCLEOTIDE SEQUENCE [LARGE SCALE GENOMIC DNA]</scope>
    <source>
        <strain evidence="11 12">AK24</strain>
    </source>
</reference>
<dbReference type="SUPFAM" id="SSF55120">
    <property type="entry name" value="Pseudouridine synthase"/>
    <property type="match status" value="1"/>
</dbReference>
<dbReference type="AlphaFoldDB" id="R7ZQV0"/>
<keyword evidence="2" id="KW-0413">Isomerase</keyword>
<dbReference type="GO" id="GO:0008033">
    <property type="term" value="P:tRNA processing"/>
    <property type="evidence" value="ECO:0007669"/>
    <property type="project" value="UniProtKB-KW"/>
</dbReference>
<dbReference type="GO" id="GO:0003723">
    <property type="term" value="F:RNA binding"/>
    <property type="evidence" value="ECO:0007669"/>
    <property type="project" value="InterPro"/>
</dbReference>
<dbReference type="STRING" id="1232681.ADIS_2839"/>
<protein>
    <recommendedName>
        <fullName evidence="6">tRNA pseudouridine synthase C</fullName>
        <ecNumber evidence="5">5.4.99.26</ecNumber>
    </recommendedName>
    <alternativeName>
        <fullName evidence="8">tRNA pseudouridine(65) synthase</fullName>
    </alternativeName>
    <alternativeName>
        <fullName evidence="9">tRNA pseudouridylate synthase C</fullName>
    </alternativeName>
    <alternativeName>
        <fullName evidence="7">tRNA-uridine isomerase C</fullName>
    </alternativeName>
</protein>
<dbReference type="RefSeq" id="WP_010854973.1">
    <property type="nucleotide sequence ID" value="NZ_AQHR01000085.1"/>
</dbReference>
<evidence type="ECO:0000256" key="9">
    <source>
        <dbReference type="ARBA" id="ARBA00043049"/>
    </source>
</evidence>
<evidence type="ECO:0000256" key="2">
    <source>
        <dbReference type="ARBA" id="ARBA00023235"/>
    </source>
</evidence>
<dbReference type="PATRIC" id="fig|1288963.3.peg.2826"/>
<feature type="domain" description="Pseudouridine synthase RsuA/RluA-like" evidence="10">
    <location>
        <begin position="12"/>
        <end position="165"/>
    </location>
</feature>
<evidence type="ECO:0000256" key="4">
    <source>
        <dbReference type="ARBA" id="ARBA00037670"/>
    </source>
</evidence>
<evidence type="ECO:0000259" key="10">
    <source>
        <dbReference type="Pfam" id="PF00849"/>
    </source>
</evidence>
<dbReference type="EC" id="5.4.99.26" evidence="5"/>
<comment type="function">
    <text evidence="4">Responsible for synthesis of pseudouridine from uracil-65 in transfer RNAs.</text>
</comment>
<sequence>MEALEILYEDAHYIAINKPAGVMVHKTPLERDPDALFAVQMLRDQIGQKVNPLHRLDRPTSGVLLFAKSSDAAARLQPDFANQKITKNYLAVVRGYLPDTHGFIDSPLAKDLTLDLQPAKTEFWCIDRAEIPFASSPRYASSRYSLVRIYPHTGRMHQIRRHFAQFRHYVIGDTTHGDNKQNNFFRRHFRCDSLLLHAWHMSFYHPYDKSLVTLHATPPGYFCELLAQLGWKVPTDSPL</sequence>
<evidence type="ECO:0000256" key="5">
    <source>
        <dbReference type="ARBA" id="ARBA00038943"/>
    </source>
</evidence>
<dbReference type="OrthoDB" id="835205at2"/>
<dbReference type="GO" id="GO:0000455">
    <property type="term" value="P:enzyme-directed rRNA pseudouridine synthesis"/>
    <property type="evidence" value="ECO:0007669"/>
    <property type="project" value="TreeGrafter"/>
</dbReference>
<dbReference type="Pfam" id="PF00849">
    <property type="entry name" value="PseudoU_synth_2"/>
    <property type="match status" value="1"/>
</dbReference>
<keyword evidence="11" id="KW-0456">Lyase</keyword>
<dbReference type="PROSITE" id="PS01129">
    <property type="entry name" value="PSI_RLU"/>
    <property type="match status" value="1"/>
</dbReference>
<keyword evidence="1" id="KW-0819">tRNA processing</keyword>
<dbReference type="Gene3D" id="3.30.2350.10">
    <property type="entry name" value="Pseudouridine synthase"/>
    <property type="match status" value="1"/>
</dbReference>
<evidence type="ECO:0000313" key="12">
    <source>
        <dbReference type="Proteomes" id="UP000013909"/>
    </source>
</evidence>
<gene>
    <name evidence="11" type="ORF">ADIS_2839</name>
</gene>
<accession>R7ZQV0</accession>